<protein>
    <submittedName>
        <fullName evidence="2">Uncharacterized protein</fullName>
    </submittedName>
</protein>
<dbReference type="EMBL" id="NEDP02000483">
    <property type="protein sequence ID" value="OWF55773.1"/>
    <property type="molecule type" value="Genomic_DNA"/>
</dbReference>
<evidence type="ECO:0000313" key="3">
    <source>
        <dbReference type="Proteomes" id="UP000242188"/>
    </source>
</evidence>
<feature type="compositionally biased region" description="Basic residues" evidence="1">
    <location>
        <begin position="74"/>
        <end position="95"/>
    </location>
</feature>
<evidence type="ECO:0000256" key="1">
    <source>
        <dbReference type="SAM" id="MobiDB-lite"/>
    </source>
</evidence>
<comment type="caution">
    <text evidence="2">The sequence shown here is derived from an EMBL/GenBank/DDBJ whole genome shotgun (WGS) entry which is preliminary data.</text>
</comment>
<evidence type="ECO:0000313" key="2">
    <source>
        <dbReference type="EMBL" id="OWF55773.1"/>
    </source>
</evidence>
<accession>A0A210R3X2</accession>
<dbReference type="Proteomes" id="UP000242188">
    <property type="component" value="Unassembled WGS sequence"/>
</dbReference>
<gene>
    <name evidence="2" type="ORF">KP79_PYT23828</name>
</gene>
<dbReference type="PROSITE" id="PS51257">
    <property type="entry name" value="PROKAR_LIPOPROTEIN"/>
    <property type="match status" value="1"/>
</dbReference>
<feature type="compositionally biased region" description="Basic and acidic residues" evidence="1">
    <location>
        <begin position="138"/>
        <end position="161"/>
    </location>
</feature>
<feature type="region of interest" description="Disordered" evidence="1">
    <location>
        <begin position="74"/>
        <end position="120"/>
    </location>
</feature>
<organism evidence="2 3">
    <name type="scientific">Mizuhopecten yessoensis</name>
    <name type="common">Japanese scallop</name>
    <name type="synonym">Patinopecten yessoensis</name>
    <dbReference type="NCBI Taxonomy" id="6573"/>
    <lineage>
        <taxon>Eukaryota</taxon>
        <taxon>Metazoa</taxon>
        <taxon>Spiralia</taxon>
        <taxon>Lophotrochozoa</taxon>
        <taxon>Mollusca</taxon>
        <taxon>Bivalvia</taxon>
        <taxon>Autobranchia</taxon>
        <taxon>Pteriomorphia</taxon>
        <taxon>Pectinida</taxon>
        <taxon>Pectinoidea</taxon>
        <taxon>Pectinidae</taxon>
        <taxon>Mizuhopecten</taxon>
    </lineage>
</organism>
<proteinExistence type="predicted"/>
<reference evidence="2 3" key="1">
    <citation type="journal article" date="2017" name="Nat. Ecol. Evol.">
        <title>Scallop genome provides insights into evolution of bilaterian karyotype and development.</title>
        <authorList>
            <person name="Wang S."/>
            <person name="Zhang J."/>
            <person name="Jiao W."/>
            <person name="Li J."/>
            <person name="Xun X."/>
            <person name="Sun Y."/>
            <person name="Guo X."/>
            <person name="Huan P."/>
            <person name="Dong B."/>
            <person name="Zhang L."/>
            <person name="Hu X."/>
            <person name="Sun X."/>
            <person name="Wang J."/>
            <person name="Zhao C."/>
            <person name="Wang Y."/>
            <person name="Wang D."/>
            <person name="Huang X."/>
            <person name="Wang R."/>
            <person name="Lv J."/>
            <person name="Li Y."/>
            <person name="Zhang Z."/>
            <person name="Liu B."/>
            <person name="Lu W."/>
            <person name="Hui Y."/>
            <person name="Liang J."/>
            <person name="Zhou Z."/>
            <person name="Hou R."/>
            <person name="Li X."/>
            <person name="Liu Y."/>
            <person name="Li H."/>
            <person name="Ning X."/>
            <person name="Lin Y."/>
            <person name="Zhao L."/>
            <person name="Xing Q."/>
            <person name="Dou J."/>
            <person name="Li Y."/>
            <person name="Mao J."/>
            <person name="Guo H."/>
            <person name="Dou H."/>
            <person name="Li T."/>
            <person name="Mu C."/>
            <person name="Jiang W."/>
            <person name="Fu Q."/>
            <person name="Fu X."/>
            <person name="Miao Y."/>
            <person name="Liu J."/>
            <person name="Yu Q."/>
            <person name="Li R."/>
            <person name="Liao H."/>
            <person name="Li X."/>
            <person name="Kong Y."/>
            <person name="Jiang Z."/>
            <person name="Chourrout D."/>
            <person name="Li R."/>
            <person name="Bao Z."/>
        </authorList>
    </citation>
    <scope>NUCLEOTIDE SEQUENCE [LARGE SCALE GENOMIC DNA]</scope>
    <source>
        <strain evidence="2 3">PY_sf001</strain>
    </source>
</reference>
<dbReference type="AlphaFoldDB" id="A0A210R3X2"/>
<feature type="compositionally biased region" description="Basic and acidic residues" evidence="1">
    <location>
        <begin position="97"/>
        <end position="120"/>
    </location>
</feature>
<feature type="compositionally biased region" description="Basic residues" evidence="1">
    <location>
        <begin position="162"/>
        <end position="176"/>
    </location>
</feature>
<sequence>MKTIDMENRLIIVAIVLVACVWQIHGNALGKLDNEDGSQNEAGDTYGIVRRATNQLAPGAVDKETKLDNGQKIRKNGKVRRATKRINKTSKRIAKRQALEENGNEKRSENELEDGKERGGIMRRASNLMFKIAERIVKRQAKKAKDTESTNDRREIHLAKREGKRSHQGGKSERRK</sequence>
<feature type="region of interest" description="Disordered" evidence="1">
    <location>
        <begin position="138"/>
        <end position="176"/>
    </location>
</feature>
<keyword evidence="3" id="KW-1185">Reference proteome</keyword>
<name>A0A210R3X2_MIZYE</name>